<dbReference type="AlphaFoldDB" id="A0A5N6LAK5"/>
<keyword evidence="2" id="KW-1185">Reference proteome</keyword>
<dbReference type="EMBL" id="SZYD01002500">
    <property type="protein sequence ID" value="KAC9482323.1"/>
    <property type="molecule type" value="Genomic_DNA"/>
</dbReference>
<evidence type="ECO:0000313" key="1">
    <source>
        <dbReference type="EMBL" id="KAC9482323.1"/>
    </source>
</evidence>
<dbReference type="Proteomes" id="UP000326396">
    <property type="component" value="Unassembled WGS sequence"/>
</dbReference>
<sequence>MESYYDNEPESDFGLYILYLPSLEIDKPGGDVAYVKPERMQPLVLMDLDPGSARLAIAILGPPKIATEGETQRNCNINHEKKGQPYLGDALQKGETLEEEIW</sequence>
<protein>
    <submittedName>
        <fullName evidence="1">Uncharacterized protein</fullName>
    </submittedName>
</protein>
<accession>A0A5N6LAK5</accession>
<proteinExistence type="predicted"/>
<name>A0A5N6LAK5_9ASTR</name>
<comment type="caution">
    <text evidence="1">The sequence shown here is derived from an EMBL/GenBank/DDBJ whole genome shotgun (WGS) entry which is preliminary data.</text>
</comment>
<evidence type="ECO:0000313" key="2">
    <source>
        <dbReference type="Proteomes" id="UP000326396"/>
    </source>
</evidence>
<gene>
    <name evidence="1" type="ORF">E3N88_45758</name>
</gene>
<reference evidence="1 2" key="1">
    <citation type="submission" date="2019-05" db="EMBL/GenBank/DDBJ databases">
        <title>Mikania micrantha, genome provides insights into the molecular mechanism of rapid growth.</title>
        <authorList>
            <person name="Liu B."/>
        </authorList>
    </citation>
    <scope>NUCLEOTIDE SEQUENCE [LARGE SCALE GENOMIC DNA]</scope>
    <source>
        <strain evidence="1">NLD-2019</strain>
        <tissue evidence="1">Leaf</tissue>
    </source>
</reference>
<organism evidence="1 2">
    <name type="scientific">Mikania micrantha</name>
    <name type="common">bitter vine</name>
    <dbReference type="NCBI Taxonomy" id="192012"/>
    <lineage>
        <taxon>Eukaryota</taxon>
        <taxon>Viridiplantae</taxon>
        <taxon>Streptophyta</taxon>
        <taxon>Embryophyta</taxon>
        <taxon>Tracheophyta</taxon>
        <taxon>Spermatophyta</taxon>
        <taxon>Magnoliopsida</taxon>
        <taxon>eudicotyledons</taxon>
        <taxon>Gunneridae</taxon>
        <taxon>Pentapetalae</taxon>
        <taxon>asterids</taxon>
        <taxon>campanulids</taxon>
        <taxon>Asterales</taxon>
        <taxon>Asteraceae</taxon>
        <taxon>Asteroideae</taxon>
        <taxon>Heliantheae alliance</taxon>
        <taxon>Eupatorieae</taxon>
        <taxon>Mikania</taxon>
    </lineage>
</organism>